<evidence type="ECO:0000313" key="2">
    <source>
        <dbReference type="Proteomes" id="UP000078516"/>
    </source>
</evidence>
<accession>A0A179EQL6</accession>
<dbReference type="Proteomes" id="UP000078516">
    <property type="component" value="Unassembled WGS sequence"/>
</dbReference>
<proteinExistence type="predicted"/>
<evidence type="ECO:0000313" key="1">
    <source>
        <dbReference type="EMBL" id="OAQ55535.1"/>
    </source>
</evidence>
<comment type="caution">
    <text evidence="1">The sequence shown here is derived from an EMBL/GenBank/DDBJ whole genome shotgun (WGS) entry which is preliminary data.</text>
</comment>
<sequence>MANTQETKQRVLDYFEKNGWDIPDVASALGITEQYLRKILNNPDKHLKQMTDIIAYYKIR</sequence>
<dbReference type="RefSeq" id="WP_067484084.1">
    <property type="nucleotide sequence ID" value="NZ_LWMN01000013.1"/>
</dbReference>
<organism evidence="1 2">
    <name type="scientific">Enterococcus thailandicus</name>
    <dbReference type="NCBI Taxonomy" id="417368"/>
    <lineage>
        <taxon>Bacteria</taxon>
        <taxon>Bacillati</taxon>
        <taxon>Bacillota</taxon>
        <taxon>Bacilli</taxon>
        <taxon>Lactobacillales</taxon>
        <taxon>Enterococcaceae</taxon>
        <taxon>Enterococcus</taxon>
    </lineage>
</organism>
<dbReference type="AlphaFoldDB" id="A0A179EQL6"/>
<evidence type="ECO:0008006" key="3">
    <source>
        <dbReference type="Google" id="ProtNLM"/>
    </source>
</evidence>
<keyword evidence="2" id="KW-1185">Reference proteome</keyword>
<gene>
    <name evidence="1" type="ORF">A6E74_08585</name>
</gene>
<name>A0A179EQL6_ENTTH</name>
<dbReference type="EMBL" id="LWMN01000013">
    <property type="protein sequence ID" value="OAQ55535.1"/>
    <property type="molecule type" value="Genomic_DNA"/>
</dbReference>
<reference evidence="1 2" key="1">
    <citation type="submission" date="2016-04" db="EMBL/GenBank/DDBJ databases">
        <title>Draft genome of an Enterococcus thailandicus strain isolated from bovine feces.</title>
        <authorList>
            <person name="Beukers A.G."/>
            <person name="Zaheer R."/>
            <person name="Goji N."/>
            <person name="Cook S.R."/>
            <person name="Amoako K."/>
            <person name="Chaves A.V."/>
            <person name="Ward M.P."/>
            <person name="Mcallister T.A."/>
        </authorList>
    </citation>
    <scope>NUCLEOTIDE SEQUENCE [LARGE SCALE GENOMIC DNA]</scope>
    <source>
        <strain evidence="1 2">F0711D 46</strain>
    </source>
</reference>
<protein>
    <recommendedName>
        <fullName evidence="3">HTH cro/C1-type domain-containing protein</fullName>
    </recommendedName>
</protein>